<dbReference type="OrthoDB" id="40925at2759"/>
<accession>A0A1E7FMP3</accession>
<dbReference type="KEGG" id="fcy:FRACYDRAFT_216871"/>
<dbReference type="AlphaFoldDB" id="A0A1E7FMP3"/>
<dbReference type="InterPro" id="IPR052356">
    <property type="entry name" value="Thiol_S-MT"/>
</dbReference>
<dbReference type="CDD" id="cd02440">
    <property type="entry name" value="AdoMet_MTases"/>
    <property type="match status" value="1"/>
</dbReference>
<dbReference type="SUPFAM" id="SSF53335">
    <property type="entry name" value="S-adenosyl-L-methionine-dependent methyltransferases"/>
    <property type="match status" value="1"/>
</dbReference>
<dbReference type="PANTHER" id="PTHR45036:SF1">
    <property type="entry name" value="METHYLTRANSFERASE LIKE 7A"/>
    <property type="match status" value="1"/>
</dbReference>
<keyword evidence="2" id="KW-0808">Transferase</keyword>
<dbReference type="Pfam" id="PF08241">
    <property type="entry name" value="Methyltransf_11"/>
    <property type="match status" value="1"/>
</dbReference>
<sequence length="181" mass="19873">MKEIVIAEVGMGSFPNALYYKDQHGLDIIGIDPNDRMEGYAKDSASRAGLLSNNMGNSLRIVHGVSETLPLEDNSCDAIVCTLTLCSVTDPIRSVSEIKRVLKPGGKFLFWEHVLSQTDSKLANYQIEMTPSQVKRADGCHLDRKTGDVIRSAGFQSVDLQYMELEKFGLLNPTCFGIATA</sequence>
<evidence type="ECO:0000313" key="2">
    <source>
        <dbReference type="EMBL" id="OEU19406.1"/>
    </source>
</evidence>
<evidence type="ECO:0000259" key="1">
    <source>
        <dbReference type="Pfam" id="PF08241"/>
    </source>
</evidence>
<dbReference type="GO" id="GO:0032259">
    <property type="term" value="P:methylation"/>
    <property type="evidence" value="ECO:0007669"/>
    <property type="project" value="UniProtKB-KW"/>
</dbReference>
<dbReference type="Gene3D" id="3.40.50.150">
    <property type="entry name" value="Vaccinia Virus protein VP39"/>
    <property type="match status" value="1"/>
</dbReference>
<keyword evidence="2" id="KW-0489">Methyltransferase</keyword>
<feature type="domain" description="Methyltransferase type 11" evidence="1">
    <location>
        <begin position="8"/>
        <end position="110"/>
    </location>
</feature>
<dbReference type="EMBL" id="KV784355">
    <property type="protein sequence ID" value="OEU19406.1"/>
    <property type="molecule type" value="Genomic_DNA"/>
</dbReference>
<proteinExistence type="predicted"/>
<dbReference type="InParanoid" id="A0A1E7FMP3"/>
<dbReference type="InterPro" id="IPR013216">
    <property type="entry name" value="Methyltransf_11"/>
</dbReference>
<protein>
    <submittedName>
        <fullName evidence="2">S-adenosyl-L-methionine-dependent methyltransferase</fullName>
    </submittedName>
</protein>
<dbReference type="InterPro" id="IPR029063">
    <property type="entry name" value="SAM-dependent_MTases_sf"/>
</dbReference>
<keyword evidence="3" id="KW-1185">Reference proteome</keyword>
<dbReference type="PANTHER" id="PTHR45036">
    <property type="entry name" value="METHYLTRANSFERASE LIKE 7B"/>
    <property type="match status" value="1"/>
</dbReference>
<organism evidence="2 3">
    <name type="scientific">Fragilariopsis cylindrus CCMP1102</name>
    <dbReference type="NCBI Taxonomy" id="635003"/>
    <lineage>
        <taxon>Eukaryota</taxon>
        <taxon>Sar</taxon>
        <taxon>Stramenopiles</taxon>
        <taxon>Ochrophyta</taxon>
        <taxon>Bacillariophyta</taxon>
        <taxon>Bacillariophyceae</taxon>
        <taxon>Bacillariophycidae</taxon>
        <taxon>Bacillariales</taxon>
        <taxon>Bacillariaceae</taxon>
        <taxon>Fragilariopsis</taxon>
    </lineage>
</organism>
<evidence type="ECO:0000313" key="3">
    <source>
        <dbReference type="Proteomes" id="UP000095751"/>
    </source>
</evidence>
<dbReference type="Proteomes" id="UP000095751">
    <property type="component" value="Unassembled WGS sequence"/>
</dbReference>
<name>A0A1E7FMP3_9STRA</name>
<dbReference type="GO" id="GO:0008757">
    <property type="term" value="F:S-adenosylmethionine-dependent methyltransferase activity"/>
    <property type="evidence" value="ECO:0007669"/>
    <property type="project" value="InterPro"/>
</dbReference>
<reference evidence="2 3" key="1">
    <citation type="submission" date="2016-09" db="EMBL/GenBank/DDBJ databases">
        <title>Extensive genetic diversity and differential bi-allelic expression allows diatom success in the polar Southern Ocean.</title>
        <authorList>
            <consortium name="DOE Joint Genome Institute"/>
            <person name="Mock T."/>
            <person name="Otillar R.P."/>
            <person name="Strauss J."/>
            <person name="Dupont C."/>
            <person name="Frickenhaus S."/>
            <person name="Maumus F."/>
            <person name="Mcmullan M."/>
            <person name="Sanges R."/>
            <person name="Schmutz J."/>
            <person name="Toseland A."/>
            <person name="Valas R."/>
            <person name="Veluchamy A."/>
            <person name="Ward B.J."/>
            <person name="Allen A."/>
            <person name="Barry K."/>
            <person name="Falciatore A."/>
            <person name="Ferrante M."/>
            <person name="Fortunato A.E."/>
            <person name="Gloeckner G."/>
            <person name="Gruber A."/>
            <person name="Hipkin R."/>
            <person name="Janech M."/>
            <person name="Kroth P."/>
            <person name="Leese F."/>
            <person name="Lindquist E."/>
            <person name="Lyon B.R."/>
            <person name="Martin J."/>
            <person name="Mayer C."/>
            <person name="Parker M."/>
            <person name="Quesneville H."/>
            <person name="Raymond J."/>
            <person name="Uhlig C."/>
            <person name="Valentin K.U."/>
            <person name="Worden A.Z."/>
            <person name="Armbrust E.V."/>
            <person name="Bowler C."/>
            <person name="Green B."/>
            <person name="Moulton V."/>
            <person name="Van Oosterhout C."/>
            <person name="Grigoriev I."/>
        </authorList>
    </citation>
    <scope>NUCLEOTIDE SEQUENCE [LARGE SCALE GENOMIC DNA]</scope>
    <source>
        <strain evidence="2 3">CCMP1102</strain>
    </source>
</reference>
<gene>
    <name evidence="2" type="ORF">FRACYDRAFT_216871</name>
</gene>